<dbReference type="KEGG" id="csy:CENSYa_0034"/>
<dbReference type="PANTHER" id="PTHR11934:SF0">
    <property type="entry name" value="RIBOSE-5-PHOSPHATE ISOMERASE"/>
    <property type="match status" value="1"/>
</dbReference>
<dbReference type="HOGENOM" id="CLU_056590_1_0_2"/>
<evidence type="ECO:0000313" key="4">
    <source>
        <dbReference type="Proteomes" id="UP000000758"/>
    </source>
</evidence>
<dbReference type="PATRIC" id="fig|414004.10.peg.27"/>
<dbReference type="GO" id="GO:0006014">
    <property type="term" value="P:D-ribose metabolic process"/>
    <property type="evidence" value="ECO:0007669"/>
    <property type="project" value="TreeGrafter"/>
</dbReference>
<evidence type="ECO:0000313" key="3">
    <source>
        <dbReference type="EMBL" id="ABK76684.1"/>
    </source>
</evidence>
<dbReference type="InterPro" id="IPR004788">
    <property type="entry name" value="Ribose5P_isomerase_type_A"/>
</dbReference>
<name>A0RTM4_CENSY</name>
<keyword evidence="1 3" id="KW-0413">Isomerase</keyword>
<dbReference type="Gene3D" id="3.40.50.1360">
    <property type="match status" value="1"/>
</dbReference>
<reference evidence="3 4" key="1">
    <citation type="journal article" date="2006" name="Proc. Natl. Acad. Sci. U.S.A.">
        <title>Genomic analysis of the uncultivated marine crenarchaeote Cenarchaeum symbiosum.</title>
        <authorList>
            <person name="Hallam S.J."/>
            <person name="Konstantinidis K.T."/>
            <person name="Putnam N."/>
            <person name="Schleper C."/>
            <person name="Watanabe Y."/>
            <person name="Sugahara J."/>
            <person name="Preston C."/>
            <person name="de la Torre J."/>
            <person name="Richardson P.M."/>
            <person name="DeLong E.F."/>
        </authorList>
    </citation>
    <scope>NUCLEOTIDE SEQUENCE [LARGE SCALE GENOMIC DNA]</scope>
    <source>
        <strain evidence="4">A</strain>
    </source>
</reference>
<dbReference type="EMBL" id="DP000238">
    <property type="protein sequence ID" value="ABK76684.1"/>
    <property type="molecule type" value="Genomic_DNA"/>
</dbReference>
<dbReference type="AlphaFoldDB" id="A0RTM4"/>
<dbReference type="PANTHER" id="PTHR11934">
    <property type="entry name" value="RIBOSE-5-PHOSPHATE ISOMERASE"/>
    <property type="match status" value="1"/>
</dbReference>
<evidence type="ECO:0000256" key="1">
    <source>
        <dbReference type="ARBA" id="ARBA00023235"/>
    </source>
</evidence>
<dbReference type="Gene3D" id="3.30.70.260">
    <property type="match status" value="1"/>
</dbReference>
<dbReference type="EnsemblBacteria" id="ABK76684">
    <property type="protein sequence ID" value="ABK76684"/>
    <property type="gene ID" value="CENSYa_0034"/>
</dbReference>
<dbReference type="SUPFAM" id="SSF100950">
    <property type="entry name" value="NagB/RpiA/CoA transferase-like"/>
    <property type="match status" value="1"/>
</dbReference>
<dbReference type="NCBIfam" id="NF001924">
    <property type="entry name" value="PRK00702.1"/>
    <property type="match status" value="1"/>
</dbReference>
<keyword evidence="4" id="KW-1185">Reference proteome</keyword>
<dbReference type="Pfam" id="PF06026">
    <property type="entry name" value="Rib_5-P_isom_A"/>
    <property type="match status" value="1"/>
</dbReference>
<dbReference type="Proteomes" id="UP000000758">
    <property type="component" value="Chromosome"/>
</dbReference>
<organism evidence="3 4">
    <name type="scientific">Cenarchaeum symbiosum (strain A)</name>
    <dbReference type="NCBI Taxonomy" id="414004"/>
    <lineage>
        <taxon>Archaea</taxon>
        <taxon>Nitrososphaerota</taxon>
        <taxon>Candidatus Cenarchaeales</taxon>
        <taxon>Candidatus Cenarchaeaceae</taxon>
        <taxon>Candidatus Cenarchaeum</taxon>
    </lineage>
</organism>
<dbReference type="SUPFAM" id="SSF75445">
    <property type="entry name" value="D-ribose-5-phosphate isomerase (RpiA), lid domain"/>
    <property type="match status" value="1"/>
</dbReference>
<dbReference type="GO" id="GO:0005829">
    <property type="term" value="C:cytosol"/>
    <property type="evidence" value="ECO:0007669"/>
    <property type="project" value="TreeGrafter"/>
</dbReference>
<dbReference type="NCBIfam" id="TIGR00021">
    <property type="entry name" value="rpiA"/>
    <property type="match status" value="1"/>
</dbReference>
<gene>
    <name evidence="3" type="ordered locus">CENSYa_0034</name>
</gene>
<dbReference type="CDD" id="cd01398">
    <property type="entry name" value="RPI_A"/>
    <property type="match status" value="1"/>
</dbReference>
<proteinExistence type="predicted"/>
<sequence>MTALEDAFRAISADALNMVKDGQVIGLGSGRAAAVLVRELASRARSERMNITGVPTSLQIRLVAEECGISLRDPGDTDKIDIVFDGADQVDRQGNLIKGGGGALLTESILIGMADKVVIIADESKFAEHLDAPVPVEVHPAARRSAAESVMRLGGKPVLRLLDRGFPLFTENRNLVLDCSFGTITDPSTLRDKLTDIPGVAEAGIITRRPDTTYRAKTDGGFDAI</sequence>
<dbReference type="GO" id="GO:0009052">
    <property type="term" value="P:pentose-phosphate shunt, non-oxidative branch"/>
    <property type="evidence" value="ECO:0007669"/>
    <property type="project" value="InterPro"/>
</dbReference>
<dbReference type="GO" id="GO:0004751">
    <property type="term" value="F:ribose-5-phosphate isomerase activity"/>
    <property type="evidence" value="ECO:0007669"/>
    <property type="project" value="UniProtKB-UniRule"/>
</dbReference>
<dbReference type="InterPro" id="IPR037171">
    <property type="entry name" value="NagB/RpiA_transferase-like"/>
</dbReference>
<accession>A0RTM4</accession>
<evidence type="ECO:0000256" key="2">
    <source>
        <dbReference type="NCBIfam" id="TIGR00021"/>
    </source>
</evidence>
<protein>
    <recommendedName>
        <fullName evidence="2">Ribose 5-phosphate isomerase A</fullName>
        <ecNumber evidence="2">5.3.1.6</ecNumber>
    </recommendedName>
</protein>
<dbReference type="STRING" id="414004.CENSYa_0034"/>
<dbReference type="EC" id="5.3.1.6" evidence="2"/>